<evidence type="ECO:0000313" key="2">
    <source>
        <dbReference type="Proteomes" id="UP001209885"/>
    </source>
</evidence>
<dbReference type="RefSeq" id="WP_266054981.1">
    <property type="nucleotide sequence ID" value="NZ_JAPFQN010000002.1"/>
</dbReference>
<accession>A0ABT3RLK1</accession>
<sequence>MNGNLDLSSSYQHALSLLCIYTDHRMQSPWKTIDKSIFIRSLTDTLKNPDRINQARTNLCGPASICKIIAEKDPESYVRMAISLYEKGIAQSYNSFHFPIEVNEDLLEDEPCDGLSPSDYVVLSSIRHTYNIIFDYDPESDSGLQGFSYPNDLVDIATNFANLKDKTLKYGHDIDGINKAIGDGCSVIGLFDIDQLKKGEPNPNILQRRFGNHYIVINHISKRNSHVNVNYWNWGDTSDDQSTINTSVNNYDKAIRNYIIIGNT</sequence>
<keyword evidence="2" id="KW-1185">Reference proteome</keyword>
<comment type="caution">
    <text evidence="1">The sequence shown here is derived from an EMBL/GenBank/DDBJ whole genome shotgun (WGS) entry which is preliminary data.</text>
</comment>
<organism evidence="1 2">
    <name type="scientific">Mangrovivirga halotolerans</name>
    <dbReference type="NCBI Taxonomy" id="2993936"/>
    <lineage>
        <taxon>Bacteria</taxon>
        <taxon>Pseudomonadati</taxon>
        <taxon>Bacteroidota</taxon>
        <taxon>Cytophagia</taxon>
        <taxon>Cytophagales</taxon>
        <taxon>Mangrovivirgaceae</taxon>
        <taxon>Mangrovivirga</taxon>
    </lineage>
</organism>
<dbReference type="EMBL" id="JAPFQN010000002">
    <property type="protein sequence ID" value="MCX2742688.1"/>
    <property type="molecule type" value="Genomic_DNA"/>
</dbReference>
<protein>
    <recommendedName>
        <fullName evidence="3">Peptidase C39-like domain-containing protein</fullName>
    </recommendedName>
</protein>
<proteinExistence type="predicted"/>
<dbReference type="Proteomes" id="UP001209885">
    <property type="component" value="Unassembled WGS sequence"/>
</dbReference>
<gene>
    <name evidence="1" type="ORF">OO013_02360</name>
</gene>
<reference evidence="1 2" key="1">
    <citation type="submission" date="2022-11" db="EMBL/GenBank/DDBJ databases">
        <title>The characterization of three novel Bacteroidetes species and genomic analysis of their roles in tidal elemental geochemical cycles.</title>
        <authorList>
            <person name="Ma K."/>
        </authorList>
    </citation>
    <scope>NUCLEOTIDE SEQUENCE [LARGE SCALE GENOMIC DNA]</scope>
    <source>
        <strain evidence="1 2">M17</strain>
    </source>
</reference>
<evidence type="ECO:0000313" key="1">
    <source>
        <dbReference type="EMBL" id="MCX2742688.1"/>
    </source>
</evidence>
<name>A0ABT3RLK1_9BACT</name>
<evidence type="ECO:0008006" key="3">
    <source>
        <dbReference type="Google" id="ProtNLM"/>
    </source>
</evidence>